<dbReference type="AlphaFoldDB" id="J9AJR9"/>
<reference evidence="2" key="1">
    <citation type="submission" date="2012-08" db="EMBL/GenBank/DDBJ databases">
        <title>The Genome Sequence of Wuchereria bancrofti.</title>
        <authorList>
            <person name="Nutman T.B."/>
            <person name="Fink D.L."/>
            <person name="Russ C."/>
            <person name="Young S."/>
            <person name="Zeng Q."/>
            <person name="Koehrsen M."/>
            <person name="Alvarado L."/>
            <person name="Berlin A."/>
            <person name="Chapman S.B."/>
            <person name="Chen Z."/>
            <person name="Freedman E."/>
            <person name="Gellesch M."/>
            <person name="Goldberg J."/>
            <person name="Griggs A."/>
            <person name="Gujja S."/>
            <person name="Heilman E.R."/>
            <person name="Heiman D."/>
            <person name="Hepburn T."/>
            <person name="Howarth C."/>
            <person name="Jen D."/>
            <person name="Larson L."/>
            <person name="Lewis B."/>
            <person name="Mehta T."/>
            <person name="Park D."/>
            <person name="Pearson M."/>
            <person name="Roberts A."/>
            <person name="Saif S."/>
            <person name="Shea T."/>
            <person name="Shenoy N."/>
            <person name="Sisk P."/>
            <person name="Stolte C."/>
            <person name="Sykes S."/>
            <person name="Walk T."/>
            <person name="White J."/>
            <person name="Yandava C."/>
            <person name="Haas B."/>
            <person name="Henn M.R."/>
            <person name="Nusbaum C."/>
            <person name="Birren B."/>
        </authorList>
    </citation>
    <scope>NUCLEOTIDE SEQUENCE [LARGE SCALE GENOMIC DNA]</scope>
    <source>
        <strain evidence="2">NA</strain>
    </source>
</reference>
<proteinExistence type="predicted"/>
<evidence type="ECO:0000313" key="1">
    <source>
        <dbReference type="EMBL" id="EJW74445.1"/>
    </source>
</evidence>
<dbReference type="Proteomes" id="UP000004810">
    <property type="component" value="Unassembled WGS sequence"/>
</dbReference>
<name>J9AJR9_WUCBA</name>
<gene>
    <name evidence="1" type="ORF">WUBG_14649</name>
</gene>
<dbReference type="EMBL" id="ADBV01012221">
    <property type="protein sequence ID" value="EJW74445.1"/>
    <property type="molecule type" value="Genomic_DNA"/>
</dbReference>
<sequence>MSIHDYWHTDKCAHTHTYSHEQAHAWTIHTPQSFLFRSCLSSHDLSVLSGHL</sequence>
<protein>
    <submittedName>
        <fullName evidence="1">Uncharacterized protein</fullName>
    </submittedName>
</protein>
<evidence type="ECO:0000313" key="2">
    <source>
        <dbReference type="Proteomes" id="UP000004810"/>
    </source>
</evidence>
<organism evidence="1 2">
    <name type="scientific">Wuchereria bancrofti</name>
    <dbReference type="NCBI Taxonomy" id="6293"/>
    <lineage>
        <taxon>Eukaryota</taxon>
        <taxon>Metazoa</taxon>
        <taxon>Ecdysozoa</taxon>
        <taxon>Nematoda</taxon>
        <taxon>Chromadorea</taxon>
        <taxon>Rhabditida</taxon>
        <taxon>Spirurina</taxon>
        <taxon>Spiruromorpha</taxon>
        <taxon>Filarioidea</taxon>
        <taxon>Onchocercidae</taxon>
        <taxon>Wuchereria</taxon>
    </lineage>
</organism>
<comment type="caution">
    <text evidence="1">The sequence shown here is derived from an EMBL/GenBank/DDBJ whole genome shotgun (WGS) entry which is preliminary data.</text>
</comment>
<accession>J9AJR9</accession>